<sequence length="329" mass="38339">MDMNQWEAETSSPWIFYVDESSSLQGSRAGVVIISPNGVEISYALRFEFKASNNEAEYEVLITELKMTKSLGAKWLEINSDSQLVVHQVNDEYQAKEGNMIAYLRKAKDLINPIKEYFEEGRLPEDQETTRKLKYRAIRYCIIDGVLCRRRFTMPYLRCLHPDEADYVLTEIYEGACGNHSGGRSLAYKALRQGYYWPTMQSDSRIISQTCPTCQKHTKMIRVPVENLTTLTLPWPFAQTKKERDLVFVVVDRFSKMAHFIACHEIDDASHITDLFFKEVVRMYGMTRTIVFDWDARFLSYFWKTLWGKLGTKLLFSTTCHPQMMVKLK</sequence>
<proteinExistence type="predicted"/>
<evidence type="ECO:0000313" key="2">
    <source>
        <dbReference type="Proteomes" id="UP001164539"/>
    </source>
</evidence>
<keyword evidence="2" id="KW-1185">Reference proteome</keyword>
<protein>
    <submittedName>
        <fullName evidence="1">Retrovirus-related Pol polyprotein from transposon 297 family</fullName>
    </submittedName>
</protein>
<organism evidence="1 2">
    <name type="scientific">Melia azedarach</name>
    <name type="common">Chinaberry tree</name>
    <dbReference type="NCBI Taxonomy" id="155640"/>
    <lineage>
        <taxon>Eukaryota</taxon>
        <taxon>Viridiplantae</taxon>
        <taxon>Streptophyta</taxon>
        <taxon>Embryophyta</taxon>
        <taxon>Tracheophyta</taxon>
        <taxon>Spermatophyta</taxon>
        <taxon>Magnoliopsida</taxon>
        <taxon>eudicotyledons</taxon>
        <taxon>Gunneridae</taxon>
        <taxon>Pentapetalae</taxon>
        <taxon>rosids</taxon>
        <taxon>malvids</taxon>
        <taxon>Sapindales</taxon>
        <taxon>Meliaceae</taxon>
        <taxon>Melia</taxon>
    </lineage>
</organism>
<name>A0ACC1WQ95_MELAZ</name>
<dbReference type="Proteomes" id="UP001164539">
    <property type="component" value="Chromosome 14"/>
</dbReference>
<evidence type="ECO:0000313" key="1">
    <source>
        <dbReference type="EMBL" id="KAJ4701024.1"/>
    </source>
</evidence>
<gene>
    <name evidence="1" type="ORF">OWV82_024323</name>
</gene>
<reference evidence="1 2" key="1">
    <citation type="journal article" date="2023" name="Science">
        <title>Complex scaffold remodeling in plant triterpene biosynthesis.</title>
        <authorList>
            <person name="De La Pena R."/>
            <person name="Hodgson H."/>
            <person name="Liu J.C."/>
            <person name="Stephenson M.J."/>
            <person name="Martin A.C."/>
            <person name="Owen C."/>
            <person name="Harkess A."/>
            <person name="Leebens-Mack J."/>
            <person name="Jimenez L.E."/>
            <person name="Osbourn A."/>
            <person name="Sattely E.S."/>
        </authorList>
    </citation>
    <scope>NUCLEOTIDE SEQUENCE [LARGE SCALE GENOMIC DNA]</scope>
    <source>
        <strain evidence="2">cv. JPN11</strain>
        <tissue evidence="1">Leaf</tissue>
    </source>
</reference>
<dbReference type="EMBL" id="CM051407">
    <property type="protein sequence ID" value="KAJ4701024.1"/>
    <property type="molecule type" value="Genomic_DNA"/>
</dbReference>
<accession>A0ACC1WQ95</accession>
<comment type="caution">
    <text evidence="1">The sequence shown here is derived from an EMBL/GenBank/DDBJ whole genome shotgun (WGS) entry which is preliminary data.</text>
</comment>